<protein>
    <submittedName>
        <fullName evidence="2">GNAT family N-acetyltransferase</fullName>
    </submittedName>
</protein>
<sequence>MPIITETPRLIIRTFRPDEEEAYLALFSDERVNKHLPKRTVEENRKIFLDTLKEDIDGAIFSKWAVINKADGDFTGMGLLRTYENEPDKLEVGYCLHVKYWGQGIATELTKALIAYANSQGVRNIVAVTTPGNIASQVVLEKAGLVKQGNIVRSNEELVFFKM</sequence>
<comment type="caution">
    <text evidence="2">The sequence shown here is derived from an EMBL/GenBank/DDBJ whole genome shotgun (WGS) entry which is preliminary data.</text>
</comment>
<evidence type="ECO:0000313" key="3">
    <source>
        <dbReference type="Proteomes" id="UP000632774"/>
    </source>
</evidence>
<dbReference type="CDD" id="cd04301">
    <property type="entry name" value="NAT_SF"/>
    <property type="match status" value="1"/>
</dbReference>
<organism evidence="2 3">
    <name type="scientific">Mucilaginibacter boryungensis</name>
    <dbReference type="NCBI Taxonomy" id="768480"/>
    <lineage>
        <taxon>Bacteria</taxon>
        <taxon>Pseudomonadati</taxon>
        <taxon>Bacteroidota</taxon>
        <taxon>Sphingobacteriia</taxon>
        <taxon>Sphingobacteriales</taxon>
        <taxon>Sphingobacteriaceae</taxon>
        <taxon>Mucilaginibacter</taxon>
    </lineage>
</organism>
<proteinExistence type="predicted"/>
<evidence type="ECO:0000313" key="2">
    <source>
        <dbReference type="EMBL" id="MBE9668503.1"/>
    </source>
</evidence>
<dbReference type="InterPro" id="IPR051531">
    <property type="entry name" value="N-acetyltransferase"/>
</dbReference>
<accession>A0ABR9XNG2</accession>
<dbReference type="SUPFAM" id="SSF55729">
    <property type="entry name" value="Acyl-CoA N-acyltransferases (Nat)"/>
    <property type="match status" value="1"/>
</dbReference>
<dbReference type="PROSITE" id="PS51186">
    <property type="entry name" value="GNAT"/>
    <property type="match status" value="1"/>
</dbReference>
<dbReference type="Proteomes" id="UP000632774">
    <property type="component" value="Unassembled WGS sequence"/>
</dbReference>
<reference evidence="2 3" key="1">
    <citation type="submission" date="2020-10" db="EMBL/GenBank/DDBJ databases">
        <title>Mucilaginibacter mali sp. nov., isolated from rhizosphere soil of apple orchard.</title>
        <authorList>
            <person name="Lee J.-S."/>
            <person name="Kim H.S."/>
            <person name="Kim J.-S."/>
        </authorList>
    </citation>
    <scope>NUCLEOTIDE SEQUENCE [LARGE SCALE GENOMIC DNA]</scope>
    <source>
        <strain evidence="2 3">KCTC 23157</strain>
    </source>
</reference>
<dbReference type="Gene3D" id="3.40.630.30">
    <property type="match status" value="1"/>
</dbReference>
<keyword evidence="3" id="KW-1185">Reference proteome</keyword>
<name>A0ABR9XNG2_9SPHI</name>
<feature type="domain" description="N-acetyltransferase" evidence="1">
    <location>
        <begin position="10"/>
        <end position="163"/>
    </location>
</feature>
<dbReference type="InterPro" id="IPR016181">
    <property type="entry name" value="Acyl_CoA_acyltransferase"/>
</dbReference>
<dbReference type="PANTHER" id="PTHR43792:SF1">
    <property type="entry name" value="N-ACETYLTRANSFERASE DOMAIN-CONTAINING PROTEIN"/>
    <property type="match status" value="1"/>
</dbReference>
<dbReference type="EMBL" id="JADFFM010000002">
    <property type="protein sequence ID" value="MBE9668503.1"/>
    <property type="molecule type" value="Genomic_DNA"/>
</dbReference>
<gene>
    <name evidence="2" type="ORF">IRJ18_19185</name>
</gene>
<dbReference type="PANTHER" id="PTHR43792">
    <property type="entry name" value="GNAT FAMILY, PUTATIVE (AFU_ORTHOLOGUE AFUA_3G00765)-RELATED-RELATED"/>
    <property type="match status" value="1"/>
</dbReference>
<dbReference type="RefSeq" id="WP_194107902.1">
    <property type="nucleotide sequence ID" value="NZ_JADFFM010000002.1"/>
</dbReference>
<dbReference type="InterPro" id="IPR000182">
    <property type="entry name" value="GNAT_dom"/>
</dbReference>
<evidence type="ECO:0000259" key="1">
    <source>
        <dbReference type="PROSITE" id="PS51186"/>
    </source>
</evidence>
<dbReference type="Pfam" id="PF13302">
    <property type="entry name" value="Acetyltransf_3"/>
    <property type="match status" value="1"/>
</dbReference>